<reference evidence="3 4" key="1">
    <citation type="submission" date="2024-09" db="EMBL/GenBank/DDBJ databases">
        <title>Chromosome-scale assembly of Riccia fluitans.</title>
        <authorList>
            <person name="Paukszto L."/>
            <person name="Sawicki J."/>
            <person name="Karawczyk K."/>
            <person name="Piernik-Szablinska J."/>
            <person name="Szczecinska M."/>
            <person name="Mazdziarz M."/>
        </authorList>
    </citation>
    <scope>NUCLEOTIDE SEQUENCE [LARGE SCALE GENOMIC DNA]</scope>
    <source>
        <strain evidence="3">Rf_01</strain>
        <tissue evidence="3">Aerial parts of the thallus</tissue>
    </source>
</reference>
<accession>A0ABD1XGF5</accession>
<dbReference type="Pfam" id="PF00651">
    <property type="entry name" value="BTB"/>
    <property type="match status" value="1"/>
</dbReference>
<organism evidence="3 4">
    <name type="scientific">Riccia fluitans</name>
    <dbReference type="NCBI Taxonomy" id="41844"/>
    <lineage>
        <taxon>Eukaryota</taxon>
        <taxon>Viridiplantae</taxon>
        <taxon>Streptophyta</taxon>
        <taxon>Embryophyta</taxon>
        <taxon>Marchantiophyta</taxon>
        <taxon>Marchantiopsida</taxon>
        <taxon>Marchantiidae</taxon>
        <taxon>Marchantiales</taxon>
        <taxon>Ricciaceae</taxon>
        <taxon>Riccia</taxon>
    </lineage>
</organism>
<evidence type="ECO:0000259" key="2">
    <source>
        <dbReference type="PROSITE" id="PS50097"/>
    </source>
</evidence>
<dbReference type="AlphaFoldDB" id="A0ABD1XGF5"/>
<dbReference type="SUPFAM" id="SSF54695">
    <property type="entry name" value="POZ domain"/>
    <property type="match status" value="1"/>
</dbReference>
<evidence type="ECO:0000256" key="1">
    <source>
        <dbReference type="ARBA" id="ARBA00004906"/>
    </source>
</evidence>
<evidence type="ECO:0000313" key="3">
    <source>
        <dbReference type="EMBL" id="KAL2608037.1"/>
    </source>
</evidence>
<gene>
    <name evidence="3" type="ORF">R1flu_026610</name>
</gene>
<dbReference type="EMBL" id="JBHFFA010000008">
    <property type="protein sequence ID" value="KAL2608037.1"/>
    <property type="molecule type" value="Genomic_DNA"/>
</dbReference>
<dbReference type="InterPro" id="IPR000210">
    <property type="entry name" value="BTB/POZ_dom"/>
</dbReference>
<comment type="caution">
    <text evidence="3">The sequence shown here is derived from an EMBL/GenBank/DDBJ whole genome shotgun (WGS) entry which is preliminary data.</text>
</comment>
<name>A0ABD1XGF5_9MARC</name>
<keyword evidence="4" id="KW-1185">Reference proteome</keyword>
<dbReference type="Gene3D" id="3.30.710.10">
    <property type="entry name" value="Potassium Channel Kv1.1, Chain A"/>
    <property type="match status" value="1"/>
</dbReference>
<dbReference type="InterPro" id="IPR011333">
    <property type="entry name" value="SKP1/BTB/POZ_sf"/>
</dbReference>
<evidence type="ECO:0000313" key="4">
    <source>
        <dbReference type="Proteomes" id="UP001605036"/>
    </source>
</evidence>
<protein>
    <recommendedName>
        <fullName evidence="2">BTB domain-containing protein</fullName>
    </recommendedName>
</protein>
<dbReference type="Proteomes" id="UP001605036">
    <property type="component" value="Unassembled WGS sequence"/>
</dbReference>
<comment type="pathway">
    <text evidence="1">Protein modification; protein ubiquitination.</text>
</comment>
<dbReference type="PROSITE" id="PS50097">
    <property type="entry name" value="BTB"/>
    <property type="match status" value="1"/>
</dbReference>
<sequence length="159" mass="18120">MNAWSYENGKERVDEESSKRAEDLRAMVNNITFSDVTFNCKDGVKIYASRMFLAARSPLLRALLLNGMVESKVDIIPLPTIASSIFIEVLRFLYAGGASFHVNMRSTFLSHSWIHIVDLIVALRFFLLERLEVLVVRRLWHDVPPGNISYSVDMLNDNA</sequence>
<dbReference type="PANTHER" id="PTHR24413">
    <property type="entry name" value="SPECKLE-TYPE POZ PROTEIN"/>
    <property type="match status" value="1"/>
</dbReference>
<feature type="domain" description="BTB" evidence="2">
    <location>
        <begin position="34"/>
        <end position="102"/>
    </location>
</feature>
<proteinExistence type="predicted"/>
<dbReference type="SMART" id="SM00225">
    <property type="entry name" value="BTB"/>
    <property type="match status" value="1"/>
</dbReference>